<evidence type="ECO:0000256" key="1">
    <source>
        <dbReference type="ARBA" id="ARBA00004786"/>
    </source>
</evidence>
<dbReference type="EC" id="1.2.1.88" evidence="5"/>
<protein>
    <recommendedName>
        <fullName evidence="5">Bifunctional protein PutA</fullName>
    </recommendedName>
    <domain>
        <recommendedName>
            <fullName evidence="5">Proline dehydrogenase</fullName>
            <ecNumber evidence="5">1.5.5.2</ecNumber>
        </recommendedName>
        <alternativeName>
            <fullName evidence="5">Proline oxidase</fullName>
        </alternativeName>
    </domain>
    <domain>
        <recommendedName>
            <fullName evidence="5">Delta-1-pyrroline-5-carboxylate dehydrogenase</fullName>
            <shortName evidence="5">P5C dehydrogenase</shortName>
            <ecNumber evidence="5">1.2.1.88</ecNumber>
        </recommendedName>
        <alternativeName>
            <fullName evidence="5">L-glutamate gamma-semialdehyde dehydrogenase</fullName>
        </alternativeName>
    </domain>
</protein>
<dbReference type="AlphaFoldDB" id="A0A2T5FVV8"/>
<keyword evidence="5" id="KW-0642">Proline metabolism</keyword>
<evidence type="ECO:0000259" key="7">
    <source>
        <dbReference type="Pfam" id="PF00171"/>
    </source>
</evidence>
<dbReference type="SUPFAM" id="SSF51730">
    <property type="entry name" value="FAD-linked oxidoreductase"/>
    <property type="match status" value="1"/>
</dbReference>
<comment type="catalytic activity">
    <reaction evidence="5">
        <text>L-proline + a quinone = (S)-1-pyrroline-5-carboxylate + a quinol + H(+)</text>
        <dbReference type="Rhea" id="RHEA:23784"/>
        <dbReference type="ChEBI" id="CHEBI:15378"/>
        <dbReference type="ChEBI" id="CHEBI:17388"/>
        <dbReference type="ChEBI" id="CHEBI:24646"/>
        <dbReference type="ChEBI" id="CHEBI:60039"/>
        <dbReference type="ChEBI" id="CHEBI:132124"/>
        <dbReference type="EC" id="1.5.5.2"/>
    </reaction>
</comment>
<sequence>MTIDSSAIRPELLAELRALHRAPEPEVLARLLPDATLDSGTRARVVGHALDLLADLRVAQREGWVNQFLQEYRLNSSEGVALLSLAEAFLRVPDPETADLLIADKLGDADWRAHRGKSHSSLVNTATWGLVIGRALVSDSGQAGALKRLIARAGEPFVRQAVGAAMRMMGEIFVMGRTIDEAIGRMDRRENRGFTASFDMLGEAARTYPDAERYYRAYVDAIAAVGRAAAGKSGGVEARHSISVKLSALHPRYEVAQWRKSVPALTEMLEALSIQAAEAGIGLTVDAEESERLEMSLDIIRAVAGLPALKGWDGFGMAVQAYGKRARPTIGWADALGAATGRRIAVRLVKGAYWDSEVKRTQEAGLSDYPLFTRKAATDVSYLACAKDMLAAPNIYPAFASHNALTVATILEWAGASRDFEFQRLHGMGEGLYEKLVREQGYRCRIYAPVGGHRDLLAYLVRRLLENGANSSFVHQLADERLSDEQLLADPAEKIAAVRGSRHPSIPLPADLFGAARKNSIGIDLQDREILAGVASDIRHARVTGQEAQGHDDVAGVVTRAVSGFAGWSATPLAKRAAILERLADLLEAHRGELMAIAVQEAGKTIPDALGEVREAVDFCRYYAVQARTGLAPVELPGPTGERNVLRHEGRGAWACIAPWNFPLAIFLGQVAAALVAGNSVVAKPAPQTPRIAARAVELAHLAGVPADALLLLTGGPDTGAALVADARIAGVAFTGSTATARRIARSLLEEESRPLVPLIAETGGINAMLVDSTALPEQVVADVVTSAFRSAGQRCSALRLLLLQEDIAGRTLEMLAGAMDTLVVGDPADPATDIGPVIDRPAYDRLMAYRESMRANWVKTVEVPRQGLFVPPTVIRLGAIEELRQEWFGPILHVATWEAGALDETVARVNASGFGLTMGLHSRIARAAETVEALARVGNLYVNRSMIGAIVGSQPFGGEGLSGTGPKAGGPNYLHRFAAERVTSTDTTSAGGNASLLSLDDIGF</sequence>
<dbReference type="PROSITE" id="PS00070">
    <property type="entry name" value="ALDEHYDE_DEHYDR_CYS"/>
    <property type="match status" value="1"/>
</dbReference>
<dbReference type="InterPro" id="IPR016162">
    <property type="entry name" value="Ald_DH_N"/>
</dbReference>
<feature type="domain" description="Proline dehydrogenase" evidence="8">
    <location>
        <begin position="184"/>
        <end position="476"/>
    </location>
</feature>
<reference evidence="10 11" key="1">
    <citation type="submission" date="2017-09" db="EMBL/GenBank/DDBJ databases">
        <title>Sphingomonas panjinensis sp.nov., isolated from oil-contaminated soil.</title>
        <authorList>
            <person name="Wang L."/>
            <person name="Chen L."/>
        </authorList>
    </citation>
    <scope>NUCLEOTIDE SEQUENCE [LARGE SCALE GENOMIC DNA]</scope>
    <source>
        <strain evidence="10 11">FW-11</strain>
    </source>
</reference>
<dbReference type="Gene3D" id="3.40.309.10">
    <property type="entry name" value="Aldehyde Dehydrogenase, Chain A, domain 2"/>
    <property type="match status" value="1"/>
</dbReference>
<dbReference type="Gene3D" id="3.20.20.220">
    <property type="match status" value="1"/>
</dbReference>
<keyword evidence="5" id="KW-0678">Repressor</keyword>
<dbReference type="CDD" id="cd07125">
    <property type="entry name" value="ALDH_PutA-P5CDH"/>
    <property type="match status" value="1"/>
</dbReference>
<evidence type="ECO:0000256" key="6">
    <source>
        <dbReference type="PIRSR" id="PIRSR000197-1"/>
    </source>
</evidence>
<comment type="pathway">
    <text evidence="1 5">Amino-acid degradation; L-proline degradation into L-glutamate; L-glutamate from L-proline: step 2/2.</text>
</comment>
<dbReference type="Pfam" id="PF00171">
    <property type="entry name" value="Aldedh"/>
    <property type="match status" value="1"/>
</dbReference>
<name>A0A2T5FVV8_9SPHN</name>
<evidence type="ECO:0000256" key="3">
    <source>
        <dbReference type="ARBA" id="ARBA00023027"/>
    </source>
</evidence>
<dbReference type="GO" id="GO:0003677">
    <property type="term" value="F:DNA binding"/>
    <property type="evidence" value="ECO:0007669"/>
    <property type="project" value="UniProtKB-KW"/>
</dbReference>
<accession>A0A2T5FVV8</accession>
<dbReference type="RefSeq" id="WP_107968263.1">
    <property type="nucleotide sequence ID" value="NZ_NWBU01000010.1"/>
</dbReference>
<dbReference type="GO" id="GO:0003700">
    <property type="term" value="F:DNA-binding transcription factor activity"/>
    <property type="evidence" value="ECO:0007669"/>
    <property type="project" value="InterPro"/>
</dbReference>
<dbReference type="InterPro" id="IPR025703">
    <property type="entry name" value="Bifunct_PutA"/>
</dbReference>
<dbReference type="PIRSF" id="PIRSF000197">
    <property type="entry name" value="Bifunct_PutA"/>
    <property type="match status" value="1"/>
</dbReference>
<dbReference type="NCBIfam" id="TIGR01238">
    <property type="entry name" value="D1pyr5carbox3"/>
    <property type="match status" value="1"/>
</dbReference>
<comment type="catalytic activity">
    <reaction evidence="4 5">
        <text>L-glutamate 5-semialdehyde + NAD(+) + H2O = L-glutamate + NADH + 2 H(+)</text>
        <dbReference type="Rhea" id="RHEA:30235"/>
        <dbReference type="ChEBI" id="CHEBI:15377"/>
        <dbReference type="ChEBI" id="CHEBI:15378"/>
        <dbReference type="ChEBI" id="CHEBI:29985"/>
        <dbReference type="ChEBI" id="CHEBI:57540"/>
        <dbReference type="ChEBI" id="CHEBI:57945"/>
        <dbReference type="ChEBI" id="CHEBI:58066"/>
        <dbReference type="EC" id="1.2.1.88"/>
    </reaction>
</comment>
<evidence type="ECO:0000313" key="11">
    <source>
        <dbReference type="Proteomes" id="UP000244162"/>
    </source>
</evidence>
<dbReference type="EMBL" id="NWBU01000010">
    <property type="protein sequence ID" value="PTQ09910.1"/>
    <property type="molecule type" value="Genomic_DNA"/>
</dbReference>
<dbReference type="GO" id="GO:0009898">
    <property type="term" value="C:cytoplasmic side of plasma membrane"/>
    <property type="evidence" value="ECO:0007669"/>
    <property type="project" value="TreeGrafter"/>
</dbReference>
<dbReference type="PANTHER" id="PTHR42862">
    <property type="entry name" value="DELTA-1-PYRROLINE-5-CARBOXYLATE DEHYDROGENASE 1, ISOFORM A-RELATED"/>
    <property type="match status" value="1"/>
</dbReference>
<comment type="caution">
    <text evidence="10">The sequence shown here is derived from an EMBL/GenBank/DDBJ whole genome shotgun (WGS) entry which is preliminary data.</text>
</comment>
<comment type="cofactor">
    <cofactor evidence="5">
        <name>FAD</name>
        <dbReference type="ChEBI" id="CHEBI:57692"/>
    </cofactor>
</comment>
<evidence type="ECO:0000313" key="10">
    <source>
        <dbReference type="EMBL" id="PTQ09910.1"/>
    </source>
</evidence>
<keyword evidence="5" id="KW-0804">Transcription</keyword>
<comment type="pathway">
    <text evidence="5">Amino-acid degradation; L-proline degradation into L-glutamate; L-glutamate from L-proline: step 1/2.</text>
</comment>
<proteinExistence type="inferred from homology"/>
<dbReference type="SUPFAM" id="SSF53720">
    <property type="entry name" value="ALDH-like"/>
    <property type="match status" value="1"/>
</dbReference>
<dbReference type="EC" id="1.5.5.2" evidence="5"/>
<comment type="function">
    <text evidence="5">Oxidizes proline to glutamate for use as a carbon and nitrogen source.</text>
</comment>
<dbReference type="InterPro" id="IPR002872">
    <property type="entry name" value="Proline_DH_dom"/>
</dbReference>
<dbReference type="OrthoDB" id="9812625at2"/>
<dbReference type="InterPro" id="IPR016161">
    <property type="entry name" value="Ald_DH/histidinol_DH"/>
</dbReference>
<gene>
    <name evidence="10" type="ORF">CLG96_12165</name>
</gene>
<keyword evidence="11" id="KW-1185">Reference proteome</keyword>
<dbReference type="Pfam" id="PF01619">
    <property type="entry name" value="Pro_dh"/>
    <property type="match status" value="1"/>
</dbReference>
<dbReference type="InterPro" id="IPR024082">
    <property type="entry name" value="PRODH_PutA_dom_II"/>
</dbReference>
<dbReference type="InterPro" id="IPR016163">
    <property type="entry name" value="Ald_DH_C"/>
</dbReference>
<keyword evidence="5" id="KW-0805">Transcription regulation</keyword>
<evidence type="ECO:0000259" key="8">
    <source>
        <dbReference type="Pfam" id="PF01619"/>
    </source>
</evidence>
<dbReference type="Gene3D" id="1.20.5.460">
    <property type="entry name" value="Single helix bin"/>
    <property type="match status" value="1"/>
</dbReference>
<evidence type="ECO:0000256" key="2">
    <source>
        <dbReference type="ARBA" id="ARBA00023002"/>
    </source>
</evidence>
<dbReference type="GO" id="GO:0003842">
    <property type="term" value="F:L-glutamate gamma-semialdehyde dehydrogenase activity"/>
    <property type="evidence" value="ECO:0007669"/>
    <property type="project" value="UniProtKB-UniRule"/>
</dbReference>
<feature type="domain" description="Proline dehydrogenase PutA" evidence="9">
    <location>
        <begin position="65"/>
        <end position="173"/>
    </location>
</feature>
<keyword evidence="5" id="KW-0274">FAD</keyword>
<keyword evidence="2 5" id="KW-0560">Oxidoreductase</keyword>
<dbReference type="InterPro" id="IPR029041">
    <property type="entry name" value="FAD-linked_oxidoreductase-like"/>
</dbReference>
<dbReference type="Gene3D" id="3.40.605.10">
    <property type="entry name" value="Aldehyde Dehydrogenase, Chain A, domain 1"/>
    <property type="match status" value="1"/>
</dbReference>
<feature type="active site" evidence="6">
    <location>
        <position position="762"/>
    </location>
</feature>
<dbReference type="InterPro" id="IPR016160">
    <property type="entry name" value="Ald_DH_CS_CYS"/>
</dbReference>
<dbReference type="Pfam" id="PF14850">
    <property type="entry name" value="Pro_dh-DNA_bdg"/>
    <property type="match status" value="1"/>
</dbReference>
<feature type="active site" evidence="6">
    <location>
        <position position="796"/>
    </location>
</feature>
<dbReference type="GO" id="GO:0010133">
    <property type="term" value="P:L-proline catabolic process to L-glutamate"/>
    <property type="evidence" value="ECO:0007669"/>
    <property type="project" value="UniProtKB-UniRule"/>
</dbReference>
<dbReference type="Proteomes" id="UP000244162">
    <property type="component" value="Unassembled WGS sequence"/>
</dbReference>
<comment type="similarity">
    <text evidence="5">In the N-terminal section; belongs to the proline dehydrogenase family.</text>
</comment>
<dbReference type="FunFam" id="3.40.309.10:FF:000005">
    <property type="entry name" value="1-pyrroline-5-carboxylate dehydrogenase 1"/>
    <property type="match status" value="1"/>
</dbReference>
<dbReference type="InterPro" id="IPR005933">
    <property type="entry name" value="PutA_C"/>
</dbReference>
<dbReference type="UniPathway" id="UPA00261">
    <property type="reaction ID" value="UER00373"/>
</dbReference>
<organism evidence="10 11">
    <name type="scientific">Sphingomonas oleivorans</name>
    <dbReference type="NCBI Taxonomy" id="1735121"/>
    <lineage>
        <taxon>Bacteria</taxon>
        <taxon>Pseudomonadati</taxon>
        <taxon>Pseudomonadota</taxon>
        <taxon>Alphaproteobacteria</taxon>
        <taxon>Sphingomonadales</taxon>
        <taxon>Sphingomonadaceae</taxon>
        <taxon>Sphingomonas</taxon>
    </lineage>
</organism>
<evidence type="ECO:0000259" key="9">
    <source>
        <dbReference type="Pfam" id="PF14850"/>
    </source>
</evidence>
<dbReference type="InterPro" id="IPR050485">
    <property type="entry name" value="Proline_metab_enzyme"/>
</dbReference>
<keyword evidence="3 5" id="KW-0520">NAD</keyword>
<dbReference type="SUPFAM" id="SSF81935">
    <property type="entry name" value="N-terminal domain of bifunctional PutA protein"/>
    <property type="match status" value="1"/>
</dbReference>
<evidence type="ECO:0000256" key="4">
    <source>
        <dbReference type="ARBA" id="ARBA00048142"/>
    </source>
</evidence>
<comment type="similarity">
    <text evidence="5">In the C-terminal section; belongs to the aldehyde dehydrogenase family.</text>
</comment>
<keyword evidence="5" id="KW-0285">Flavoprotein</keyword>
<dbReference type="InterPro" id="IPR024089">
    <property type="entry name" value="PRODH_PutA_dom_I/II"/>
</dbReference>
<keyword evidence="5" id="KW-0238">DNA-binding</keyword>
<dbReference type="GO" id="GO:0004657">
    <property type="term" value="F:proline dehydrogenase activity"/>
    <property type="evidence" value="ECO:0007669"/>
    <property type="project" value="UniProtKB-UniRule"/>
</dbReference>
<dbReference type="PANTHER" id="PTHR42862:SF1">
    <property type="entry name" value="DELTA-1-PYRROLINE-5-CARBOXYLATE DEHYDROGENASE 2, ISOFORM A-RELATED"/>
    <property type="match status" value="1"/>
</dbReference>
<evidence type="ECO:0000256" key="5">
    <source>
        <dbReference type="PIRNR" id="PIRNR000197"/>
    </source>
</evidence>
<feature type="domain" description="Aldehyde dehydrogenase" evidence="7">
    <location>
        <begin position="547"/>
        <end position="979"/>
    </location>
</feature>
<dbReference type="InterPro" id="IPR015590">
    <property type="entry name" value="Aldehyde_DH_dom"/>
</dbReference>